<accession>A0ACC0XCK8</accession>
<gene>
    <name evidence="1" type="ORF">Pint_19785</name>
</gene>
<reference evidence="2" key="1">
    <citation type="journal article" date="2023" name="G3 (Bethesda)">
        <title>Genome assembly and association tests identify interacting loci associated with vigor, precocity, and sex in interspecific pistachio rootstocks.</title>
        <authorList>
            <person name="Palmer W."/>
            <person name="Jacygrad E."/>
            <person name="Sagayaradj S."/>
            <person name="Cavanaugh K."/>
            <person name="Han R."/>
            <person name="Bertier L."/>
            <person name="Beede B."/>
            <person name="Kafkas S."/>
            <person name="Golino D."/>
            <person name="Preece J."/>
            <person name="Michelmore R."/>
        </authorList>
    </citation>
    <scope>NUCLEOTIDE SEQUENCE [LARGE SCALE GENOMIC DNA]</scope>
</reference>
<evidence type="ECO:0000313" key="1">
    <source>
        <dbReference type="EMBL" id="KAJ0014939.1"/>
    </source>
</evidence>
<keyword evidence="2" id="KW-1185">Reference proteome</keyword>
<proteinExistence type="predicted"/>
<name>A0ACC0XCK8_9ROSI</name>
<evidence type="ECO:0000313" key="2">
    <source>
        <dbReference type="Proteomes" id="UP001163603"/>
    </source>
</evidence>
<comment type="caution">
    <text evidence="1">The sequence shown here is derived from an EMBL/GenBank/DDBJ whole genome shotgun (WGS) entry which is preliminary data.</text>
</comment>
<sequence>MGREGIQNIQLVEGNSSNLQANFTDQGSRKGKLQSAVPVPNYEYQMVPLDLSASEDVSIWSTLWRVVKGYLSWVLFKWSTPTFVFHRICCLRGNIMFMLSITWRRVTESINWRLALVFISFCSVRDIDWHDHREMFSLFLFQFSVLLSRYAFVFEPKIEILISGAVLRLLCYTLIVTELLFEKKPSSEPSKPNDLRVQIDEAIMKVFRVISADYPMTLPPRVDEDKDGRLPGNKCSVMLDKPLIGSRLIFKAYMCSWVTAEWEWK</sequence>
<dbReference type="EMBL" id="CM047748">
    <property type="protein sequence ID" value="KAJ0014939.1"/>
    <property type="molecule type" value="Genomic_DNA"/>
</dbReference>
<protein>
    <submittedName>
        <fullName evidence="1">Uncharacterized protein</fullName>
    </submittedName>
</protein>
<organism evidence="1 2">
    <name type="scientific">Pistacia integerrima</name>
    <dbReference type="NCBI Taxonomy" id="434235"/>
    <lineage>
        <taxon>Eukaryota</taxon>
        <taxon>Viridiplantae</taxon>
        <taxon>Streptophyta</taxon>
        <taxon>Embryophyta</taxon>
        <taxon>Tracheophyta</taxon>
        <taxon>Spermatophyta</taxon>
        <taxon>Magnoliopsida</taxon>
        <taxon>eudicotyledons</taxon>
        <taxon>Gunneridae</taxon>
        <taxon>Pentapetalae</taxon>
        <taxon>rosids</taxon>
        <taxon>malvids</taxon>
        <taxon>Sapindales</taxon>
        <taxon>Anacardiaceae</taxon>
        <taxon>Pistacia</taxon>
    </lineage>
</organism>
<dbReference type="Proteomes" id="UP001163603">
    <property type="component" value="Chromosome 13"/>
</dbReference>